<dbReference type="InterPro" id="IPR023828">
    <property type="entry name" value="Peptidase_S8_Ser-AS"/>
</dbReference>
<accession>A0A2R6RL82</accession>
<dbReference type="Gene3D" id="3.40.50.200">
    <property type="entry name" value="Peptidase S8/S53 domain"/>
    <property type="match status" value="1"/>
</dbReference>
<dbReference type="OMA" id="YPVASFR"/>
<evidence type="ECO:0000313" key="12">
    <source>
        <dbReference type="Proteomes" id="UP000241394"/>
    </source>
</evidence>
<feature type="domain" description="Subtilisin-like protease fibronectin type-III" evidence="10">
    <location>
        <begin position="625"/>
        <end position="731"/>
    </location>
</feature>
<dbReference type="PROSITE" id="PS00138">
    <property type="entry name" value="SUBTILASE_SER"/>
    <property type="match status" value="1"/>
</dbReference>
<dbReference type="CDD" id="cd04852">
    <property type="entry name" value="Peptidases_S8_3"/>
    <property type="match status" value="1"/>
</dbReference>
<dbReference type="PANTHER" id="PTHR10795">
    <property type="entry name" value="PROPROTEIN CONVERTASE SUBTILISIN/KEXIN"/>
    <property type="match status" value="1"/>
</dbReference>
<dbReference type="Pfam" id="PF17766">
    <property type="entry name" value="fn3_6"/>
    <property type="match status" value="1"/>
</dbReference>
<dbReference type="PROSITE" id="PS00137">
    <property type="entry name" value="SUBTILASE_HIS"/>
    <property type="match status" value="1"/>
</dbReference>
<dbReference type="InterPro" id="IPR000209">
    <property type="entry name" value="Peptidase_S8/S53_dom"/>
</dbReference>
<evidence type="ECO:0000256" key="5">
    <source>
        <dbReference type="ARBA" id="ARBA00022825"/>
    </source>
</evidence>
<feature type="active site" description="Charge relay system" evidence="6 7">
    <location>
        <position position="511"/>
    </location>
</feature>
<feature type="active site" description="Charge relay system" evidence="6 7">
    <location>
        <position position="124"/>
    </location>
</feature>
<evidence type="ECO:0000259" key="10">
    <source>
        <dbReference type="Pfam" id="PF17766"/>
    </source>
</evidence>
<feature type="chain" id="PRO_5015336124" evidence="8">
    <location>
        <begin position="22"/>
        <end position="779"/>
    </location>
</feature>
<dbReference type="GO" id="GO:0006508">
    <property type="term" value="P:proteolysis"/>
    <property type="evidence" value="ECO:0007669"/>
    <property type="project" value="UniProtKB-KW"/>
</dbReference>
<evidence type="ECO:0000256" key="2">
    <source>
        <dbReference type="ARBA" id="ARBA00022670"/>
    </source>
</evidence>
<dbReference type="InterPro" id="IPR015500">
    <property type="entry name" value="Peptidase_S8_subtilisin-rel"/>
</dbReference>
<dbReference type="Gene3D" id="3.50.30.30">
    <property type="match status" value="1"/>
</dbReference>
<dbReference type="PRINTS" id="PR00723">
    <property type="entry name" value="SUBTILISIN"/>
</dbReference>
<dbReference type="InParanoid" id="A0A2R6RL82"/>
<dbReference type="InterPro" id="IPR045051">
    <property type="entry name" value="SBT"/>
</dbReference>
<dbReference type="FunFam" id="3.40.50.200:FF:000006">
    <property type="entry name" value="Subtilisin-like protease SBT1.5"/>
    <property type="match status" value="1"/>
</dbReference>
<dbReference type="Gene3D" id="2.60.40.2310">
    <property type="match status" value="1"/>
</dbReference>
<comment type="caution">
    <text evidence="11">The sequence shown here is derived from an EMBL/GenBank/DDBJ whole genome shotgun (WGS) entry which is preliminary data.</text>
</comment>
<keyword evidence="4 7" id="KW-0378">Hydrolase</keyword>
<feature type="signal peptide" evidence="8">
    <location>
        <begin position="1"/>
        <end position="21"/>
    </location>
</feature>
<dbReference type="InterPro" id="IPR022398">
    <property type="entry name" value="Peptidase_S8_His-AS"/>
</dbReference>
<reference evidence="11 12" key="1">
    <citation type="submission" date="2017-07" db="EMBL/GenBank/DDBJ databases">
        <title>An improved, manually edited Actinidia chinensis var. chinensis (kiwifruit) genome highlights the challenges associated with draft genomes and gene prediction in plants.</title>
        <authorList>
            <person name="Pilkington S."/>
            <person name="Crowhurst R."/>
            <person name="Hilario E."/>
            <person name="Nardozza S."/>
            <person name="Fraser L."/>
            <person name="Peng Y."/>
            <person name="Gunaseelan K."/>
            <person name="Simpson R."/>
            <person name="Tahir J."/>
            <person name="Deroles S."/>
            <person name="Templeton K."/>
            <person name="Luo Z."/>
            <person name="Davy M."/>
            <person name="Cheng C."/>
            <person name="Mcneilage M."/>
            <person name="Scaglione D."/>
            <person name="Liu Y."/>
            <person name="Zhang Q."/>
            <person name="Datson P."/>
            <person name="De Silva N."/>
            <person name="Gardiner S."/>
            <person name="Bassett H."/>
            <person name="Chagne D."/>
            <person name="Mccallum J."/>
            <person name="Dzierzon H."/>
            <person name="Deng C."/>
            <person name="Wang Y.-Y."/>
            <person name="Barron N."/>
            <person name="Manako K."/>
            <person name="Bowen J."/>
            <person name="Foster T."/>
            <person name="Erridge Z."/>
            <person name="Tiffin H."/>
            <person name="Waite C."/>
            <person name="Davies K."/>
            <person name="Grierson E."/>
            <person name="Laing W."/>
            <person name="Kirk R."/>
            <person name="Chen X."/>
            <person name="Wood M."/>
            <person name="Montefiori M."/>
            <person name="Brummell D."/>
            <person name="Schwinn K."/>
            <person name="Catanach A."/>
            <person name="Fullerton C."/>
            <person name="Li D."/>
            <person name="Meiyalaghan S."/>
            <person name="Nieuwenhuizen N."/>
            <person name="Read N."/>
            <person name="Prakash R."/>
            <person name="Hunter D."/>
            <person name="Zhang H."/>
            <person name="Mckenzie M."/>
            <person name="Knabel M."/>
            <person name="Harris A."/>
            <person name="Allan A."/>
            <person name="Chen A."/>
            <person name="Janssen B."/>
            <person name="Plunkett B."/>
            <person name="Dwamena C."/>
            <person name="Voogd C."/>
            <person name="Leif D."/>
            <person name="Lafferty D."/>
            <person name="Souleyre E."/>
            <person name="Varkonyi-Gasic E."/>
            <person name="Gambi F."/>
            <person name="Hanley J."/>
            <person name="Yao J.-L."/>
            <person name="Cheung J."/>
            <person name="David K."/>
            <person name="Warren B."/>
            <person name="Marsh K."/>
            <person name="Snowden K."/>
            <person name="Lin-Wang K."/>
            <person name="Brian L."/>
            <person name="Martinez-Sanchez M."/>
            <person name="Wang M."/>
            <person name="Ileperuma N."/>
            <person name="Macnee N."/>
            <person name="Campin R."/>
            <person name="Mcatee P."/>
            <person name="Drummond R."/>
            <person name="Espley R."/>
            <person name="Ireland H."/>
            <person name="Wu R."/>
            <person name="Atkinson R."/>
            <person name="Karunairetnam S."/>
            <person name="Bulley S."/>
            <person name="Chunkath S."/>
            <person name="Hanley Z."/>
            <person name="Storey R."/>
            <person name="Thrimawithana A."/>
            <person name="Thomson S."/>
            <person name="David C."/>
            <person name="Testolin R."/>
        </authorList>
    </citation>
    <scope>NUCLEOTIDE SEQUENCE [LARGE SCALE GENOMIC DNA]</scope>
    <source>
        <strain evidence="12">cv. Red5</strain>
        <tissue evidence="11">Young leaf</tissue>
    </source>
</reference>
<protein>
    <submittedName>
        <fullName evidence="11">Subtilisin-like protease</fullName>
    </submittedName>
</protein>
<dbReference type="Pfam" id="PF00082">
    <property type="entry name" value="Peptidase_S8"/>
    <property type="match status" value="1"/>
</dbReference>
<dbReference type="CDD" id="cd02120">
    <property type="entry name" value="PA_subtilisin_like"/>
    <property type="match status" value="1"/>
</dbReference>
<keyword evidence="12" id="KW-1185">Reference proteome</keyword>
<name>A0A2R6RL82_ACTCC</name>
<evidence type="ECO:0000259" key="9">
    <source>
        <dbReference type="Pfam" id="PF00082"/>
    </source>
</evidence>
<dbReference type="GO" id="GO:0004252">
    <property type="term" value="F:serine-type endopeptidase activity"/>
    <property type="evidence" value="ECO:0007669"/>
    <property type="project" value="UniProtKB-UniRule"/>
</dbReference>
<comment type="similarity">
    <text evidence="1 7">Belongs to the peptidase S8 family.</text>
</comment>
<evidence type="ECO:0000313" key="11">
    <source>
        <dbReference type="EMBL" id="PSS30783.1"/>
    </source>
</evidence>
<dbReference type="OrthoDB" id="206201at2759"/>
<sequence>MASSHFIFSLIFVLFLNSAAGNNMSSYLIFVNHDSITSLPFDDTKWLSARVFYTYEALRGFAVMLTEVESAFIATLPGVTAVLKDQENTKLQTTRSPEFLGLNQNLGLWPDTNFGENVIIGLVDTGIWPEAASFNDTGLGPVPSGWKGYCEDRVDFNSSLCNKKLIGAKYFMKGFNNAGFAYQSPRDETGHGTHVASTAAGVPVEHANLFGFAEGTAMGIASKARIAMYKACAATCFNSDILAALESAIKDGVHVLSLSLVHDESEAPYFNNIIARGGFAAMERGIFVTCAAGNGGPSPTSVMNTAPWLTTVGAGSIDRTFPIDVVLGDGQVHTGSSLFSSNLRATEVFPLVYVGICNSPKTLPQNLTGKIVVCSYLRGLIFDNALMVQAVGAAGFIAVNPKIVGEELKALPYPLPAASMSFNEGKQIISYIISTQNPFGRFVFNIPRKERAPALASFSSRGPNPLVLEILKPDLIAPGLNILAAFSPNVALSESLYDTRREKFNIISGTSMACPHVAGAAALLRARHPSWSPAAIRSALMTTAATNDNQGFPILDYKDMQAATALGIGSGYINPNRAADPGLVYDASVSDYISFLCSLNYTEGQMKLFTAKPNPCSGSAGSPGNLNYPSFSVVFKPNSNIQVLTRTVTCVGEMLPEVYHVIVVNSETEKVTITVEPQMLSFNSVGEQQMYKIKFETNFVQENDSRVFDDMMFGFISWESEKHMVRSPISVIWIPEPVYGFEPSPRVKNAGAYLWPKLNLFLTQTMCLLVTSFVFPLGF</sequence>
<dbReference type="Proteomes" id="UP000241394">
    <property type="component" value="Chromosome LG5"/>
</dbReference>
<feature type="active site" description="Charge relay system" evidence="6 7">
    <location>
        <position position="191"/>
    </location>
</feature>
<evidence type="ECO:0000256" key="4">
    <source>
        <dbReference type="ARBA" id="ARBA00022801"/>
    </source>
</evidence>
<keyword evidence="5 7" id="KW-0720">Serine protease</keyword>
<gene>
    <name evidence="11" type="ORF">CEY00_Acc06068</name>
</gene>
<dbReference type="SUPFAM" id="SSF52743">
    <property type="entry name" value="Subtilisin-like"/>
    <property type="match status" value="1"/>
</dbReference>
<evidence type="ECO:0000256" key="8">
    <source>
        <dbReference type="SAM" id="SignalP"/>
    </source>
</evidence>
<evidence type="ECO:0000256" key="6">
    <source>
        <dbReference type="PIRSR" id="PIRSR615500-1"/>
    </source>
</evidence>
<dbReference type="InterPro" id="IPR034197">
    <property type="entry name" value="Peptidases_S8_3"/>
</dbReference>
<dbReference type="EMBL" id="NKQK01000005">
    <property type="protein sequence ID" value="PSS30783.1"/>
    <property type="molecule type" value="Genomic_DNA"/>
</dbReference>
<dbReference type="InterPro" id="IPR036852">
    <property type="entry name" value="Peptidase_S8/S53_dom_sf"/>
</dbReference>
<proteinExistence type="inferred from homology"/>
<organism evidence="11 12">
    <name type="scientific">Actinidia chinensis var. chinensis</name>
    <name type="common">Chinese soft-hair kiwi</name>
    <dbReference type="NCBI Taxonomy" id="1590841"/>
    <lineage>
        <taxon>Eukaryota</taxon>
        <taxon>Viridiplantae</taxon>
        <taxon>Streptophyta</taxon>
        <taxon>Embryophyta</taxon>
        <taxon>Tracheophyta</taxon>
        <taxon>Spermatophyta</taxon>
        <taxon>Magnoliopsida</taxon>
        <taxon>eudicotyledons</taxon>
        <taxon>Gunneridae</taxon>
        <taxon>Pentapetalae</taxon>
        <taxon>asterids</taxon>
        <taxon>Ericales</taxon>
        <taxon>Actinidiaceae</taxon>
        <taxon>Actinidia</taxon>
    </lineage>
</organism>
<reference evidence="12" key="2">
    <citation type="journal article" date="2018" name="BMC Genomics">
        <title>A manually annotated Actinidia chinensis var. chinensis (kiwifruit) genome highlights the challenges associated with draft genomes and gene prediction in plants.</title>
        <authorList>
            <person name="Pilkington S.M."/>
            <person name="Crowhurst R."/>
            <person name="Hilario E."/>
            <person name="Nardozza S."/>
            <person name="Fraser L."/>
            <person name="Peng Y."/>
            <person name="Gunaseelan K."/>
            <person name="Simpson R."/>
            <person name="Tahir J."/>
            <person name="Deroles S.C."/>
            <person name="Templeton K."/>
            <person name="Luo Z."/>
            <person name="Davy M."/>
            <person name="Cheng C."/>
            <person name="McNeilage M."/>
            <person name="Scaglione D."/>
            <person name="Liu Y."/>
            <person name="Zhang Q."/>
            <person name="Datson P."/>
            <person name="De Silva N."/>
            <person name="Gardiner S.E."/>
            <person name="Bassett H."/>
            <person name="Chagne D."/>
            <person name="McCallum J."/>
            <person name="Dzierzon H."/>
            <person name="Deng C."/>
            <person name="Wang Y.Y."/>
            <person name="Barron L."/>
            <person name="Manako K."/>
            <person name="Bowen J."/>
            <person name="Foster T.M."/>
            <person name="Erridge Z.A."/>
            <person name="Tiffin H."/>
            <person name="Waite C.N."/>
            <person name="Davies K.M."/>
            <person name="Grierson E.P."/>
            <person name="Laing W.A."/>
            <person name="Kirk R."/>
            <person name="Chen X."/>
            <person name="Wood M."/>
            <person name="Montefiori M."/>
            <person name="Brummell D.A."/>
            <person name="Schwinn K.E."/>
            <person name="Catanach A."/>
            <person name="Fullerton C."/>
            <person name="Li D."/>
            <person name="Meiyalaghan S."/>
            <person name="Nieuwenhuizen N."/>
            <person name="Read N."/>
            <person name="Prakash R."/>
            <person name="Hunter D."/>
            <person name="Zhang H."/>
            <person name="McKenzie M."/>
            <person name="Knabel M."/>
            <person name="Harris A."/>
            <person name="Allan A.C."/>
            <person name="Gleave A."/>
            <person name="Chen A."/>
            <person name="Janssen B.J."/>
            <person name="Plunkett B."/>
            <person name="Ampomah-Dwamena C."/>
            <person name="Voogd C."/>
            <person name="Leif D."/>
            <person name="Lafferty D."/>
            <person name="Souleyre E.J.F."/>
            <person name="Varkonyi-Gasic E."/>
            <person name="Gambi F."/>
            <person name="Hanley J."/>
            <person name="Yao J.L."/>
            <person name="Cheung J."/>
            <person name="David K.M."/>
            <person name="Warren B."/>
            <person name="Marsh K."/>
            <person name="Snowden K.C."/>
            <person name="Lin-Wang K."/>
            <person name="Brian L."/>
            <person name="Martinez-Sanchez M."/>
            <person name="Wang M."/>
            <person name="Ileperuma N."/>
            <person name="Macnee N."/>
            <person name="Campin R."/>
            <person name="McAtee P."/>
            <person name="Drummond R.S.M."/>
            <person name="Espley R.V."/>
            <person name="Ireland H.S."/>
            <person name="Wu R."/>
            <person name="Atkinson R.G."/>
            <person name="Karunairetnam S."/>
            <person name="Bulley S."/>
            <person name="Chunkath S."/>
            <person name="Hanley Z."/>
            <person name="Storey R."/>
            <person name="Thrimawithana A.H."/>
            <person name="Thomson S."/>
            <person name="David C."/>
            <person name="Testolin R."/>
            <person name="Huang H."/>
            <person name="Hellens R.P."/>
            <person name="Schaffer R.J."/>
        </authorList>
    </citation>
    <scope>NUCLEOTIDE SEQUENCE [LARGE SCALE GENOMIC DNA]</scope>
    <source>
        <strain evidence="12">cv. Red5</strain>
    </source>
</reference>
<evidence type="ECO:0000256" key="1">
    <source>
        <dbReference type="ARBA" id="ARBA00011073"/>
    </source>
</evidence>
<dbReference type="InterPro" id="IPR041469">
    <property type="entry name" value="Subtilisin-like_FN3"/>
</dbReference>
<evidence type="ECO:0000256" key="3">
    <source>
        <dbReference type="ARBA" id="ARBA00022729"/>
    </source>
</evidence>
<evidence type="ECO:0000256" key="7">
    <source>
        <dbReference type="PROSITE-ProRule" id="PRU01240"/>
    </source>
</evidence>
<dbReference type="AlphaFoldDB" id="A0A2R6RL82"/>
<dbReference type="PROSITE" id="PS51892">
    <property type="entry name" value="SUBTILASE"/>
    <property type="match status" value="1"/>
</dbReference>
<dbReference type="STRING" id="1590841.A0A2R6RL82"/>
<feature type="domain" description="Peptidase S8/S53" evidence="9">
    <location>
        <begin position="115"/>
        <end position="549"/>
    </location>
</feature>
<keyword evidence="3 8" id="KW-0732">Signal</keyword>
<dbReference type="Gramene" id="PSS30783">
    <property type="protein sequence ID" value="PSS30783"/>
    <property type="gene ID" value="CEY00_Acc06068"/>
</dbReference>
<keyword evidence="2 7" id="KW-0645">Protease</keyword>